<keyword evidence="4" id="KW-1185">Reference proteome</keyword>
<protein>
    <submittedName>
        <fullName evidence="3">SMP-30/gluconolactonase/LRE family protein</fullName>
    </submittedName>
</protein>
<dbReference type="InterPro" id="IPR011042">
    <property type="entry name" value="6-blade_b-propeller_TolB-like"/>
</dbReference>
<organism evidence="3 4">
    <name type="scientific">Kaistia nematophila</name>
    <dbReference type="NCBI Taxonomy" id="2994654"/>
    <lineage>
        <taxon>Bacteria</taxon>
        <taxon>Pseudomonadati</taxon>
        <taxon>Pseudomonadota</taxon>
        <taxon>Alphaproteobacteria</taxon>
        <taxon>Hyphomicrobiales</taxon>
        <taxon>Kaistiaceae</taxon>
        <taxon>Kaistia</taxon>
    </lineage>
</organism>
<sequence length="303" mass="32018">MSAAAIQHAFSTGGATVLPADRASVLFDGIFSSPRLQHPEGIAVGPDGWIWVGSENGQILRIAPDGSAIEEVASTGGFLLGLAFDGDRALFACDSRHSAVFRLDLADRSLKRFTAPGIQVPNYAVVDRARGRLYVSDTRAPSDPGPSIWSYDLDSGVGAVWHGGPFDHANGMALSPEGDALFLCETFARRVTRIVIKAEGSAGAATTFSDDLPGLPDGLAFDDFGALFVSCYEPSRVLRVAPGGGGAEIYVEDATAHVLAHPTNIAFDGARMFTANLGRWHVTKIETDTSGTPLWRRSAIATD</sequence>
<evidence type="ECO:0000256" key="1">
    <source>
        <dbReference type="ARBA" id="ARBA00022801"/>
    </source>
</evidence>
<proteinExistence type="predicted"/>
<dbReference type="PANTHER" id="PTHR47572:SF4">
    <property type="entry name" value="LACTONASE DRP35"/>
    <property type="match status" value="1"/>
</dbReference>
<dbReference type="PANTHER" id="PTHR47572">
    <property type="entry name" value="LIPOPROTEIN-RELATED"/>
    <property type="match status" value="1"/>
</dbReference>
<name>A0A9X3DY13_9HYPH</name>
<dbReference type="InterPro" id="IPR013658">
    <property type="entry name" value="SGL"/>
</dbReference>
<comment type="caution">
    <text evidence="3">The sequence shown here is derived from an EMBL/GenBank/DDBJ whole genome shotgun (WGS) entry which is preliminary data.</text>
</comment>
<dbReference type="AlphaFoldDB" id="A0A9X3DY13"/>
<gene>
    <name evidence="3" type="ORF">OSH07_02285</name>
</gene>
<evidence type="ECO:0000313" key="3">
    <source>
        <dbReference type="EMBL" id="MCX5568014.1"/>
    </source>
</evidence>
<reference evidence="3" key="1">
    <citation type="submission" date="2022-11" db="EMBL/GenBank/DDBJ databases">
        <title>Biodiversity and phylogenetic relationships of bacteria.</title>
        <authorList>
            <person name="Machado R.A.R."/>
            <person name="Bhat A."/>
            <person name="Loulou A."/>
            <person name="Kallel S."/>
        </authorList>
    </citation>
    <scope>NUCLEOTIDE SEQUENCE</scope>
    <source>
        <strain evidence="3">K-TC2</strain>
    </source>
</reference>
<dbReference type="Pfam" id="PF20067">
    <property type="entry name" value="SSL_N"/>
    <property type="match status" value="1"/>
</dbReference>
<keyword evidence="1" id="KW-0378">Hydrolase</keyword>
<dbReference type="Pfam" id="PF08450">
    <property type="entry name" value="SGL"/>
    <property type="match status" value="1"/>
</dbReference>
<dbReference type="Gene3D" id="2.120.10.30">
    <property type="entry name" value="TolB, C-terminal domain"/>
    <property type="match status" value="1"/>
</dbReference>
<dbReference type="InterPro" id="IPR051262">
    <property type="entry name" value="SMP-30/CGR1_Lactonase"/>
</dbReference>
<dbReference type="RefSeq" id="WP_266336977.1">
    <property type="nucleotide sequence ID" value="NZ_JAPKNK010000001.1"/>
</dbReference>
<dbReference type="GO" id="GO:0016787">
    <property type="term" value="F:hydrolase activity"/>
    <property type="evidence" value="ECO:0007669"/>
    <property type="project" value="UniProtKB-KW"/>
</dbReference>
<evidence type="ECO:0000259" key="2">
    <source>
        <dbReference type="Pfam" id="PF08450"/>
    </source>
</evidence>
<accession>A0A9X3DY13</accession>
<dbReference type="Proteomes" id="UP001144805">
    <property type="component" value="Unassembled WGS sequence"/>
</dbReference>
<dbReference type="EMBL" id="JAPKNK010000001">
    <property type="protein sequence ID" value="MCX5568014.1"/>
    <property type="molecule type" value="Genomic_DNA"/>
</dbReference>
<feature type="domain" description="SMP-30/Gluconolactonase/LRE-like region" evidence="2">
    <location>
        <begin position="81"/>
        <end position="272"/>
    </location>
</feature>
<evidence type="ECO:0000313" key="4">
    <source>
        <dbReference type="Proteomes" id="UP001144805"/>
    </source>
</evidence>
<dbReference type="SUPFAM" id="SSF63829">
    <property type="entry name" value="Calcium-dependent phosphotriesterase"/>
    <property type="match status" value="1"/>
</dbReference>